<gene>
    <name evidence="2" type="ORF">BOTCAL_0002g00060</name>
</gene>
<dbReference type="STRING" id="38488.A0A4Y8DHS1"/>
<feature type="transmembrane region" description="Helical" evidence="1">
    <location>
        <begin position="59"/>
        <end position="80"/>
    </location>
</feature>
<sequence length="93" mass="10263">MGAIYDQHSLTLFKRDSFSLFKLDSFSFNGLDNLFALKSTPTGFFNVELLAHAKLVVPLALYFWLVAIVPPATLSVVLFISVESQPAKVPTSI</sequence>
<comment type="caution">
    <text evidence="2">The sequence shown here is derived from an EMBL/GenBank/DDBJ whole genome shotgun (WGS) entry which is preliminary data.</text>
</comment>
<dbReference type="EMBL" id="PHWZ01000002">
    <property type="protein sequence ID" value="TEY87400.1"/>
    <property type="molecule type" value="Genomic_DNA"/>
</dbReference>
<keyword evidence="3" id="KW-1185">Reference proteome</keyword>
<evidence type="ECO:0000313" key="2">
    <source>
        <dbReference type="EMBL" id="TEY87400.1"/>
    </source>
</evidence>
<dbReference type="Proteomes" id="UP000297299">
    <property type="component" value="Unassembled WGS sequence"/>
</dbReference>
<reference evidence="2 3" key="1">
    <citation type="submission" date="2017-11" db="EMBL/GenBank/DDBJ databases">
        <title>Comparative genomics of Botrytis spp.</title>
        <authorList>
            <person name="Valero-Jimenez C.A."/>
            <person name="Tapia P."/>
            <person name="Veloso J."/>
            <person name="Silva-Moreno E."/>
            <person name="Staats M."/>
            <person name="Valdes J.H."/>
            <person name="Van Kan J.A.L."/>
        </authorList>
    </citation>
    <scope>NUCLEOTIDE SEQUENCE [LARGE SCALE GENOMIC DNA]</scope>
    <source>
        <strain evidence="2 3">MUCL2830</strain>
    </source>
</reference>
<evidence type="ECO:0000313" key="3">
    <source>
        <dbReference type="Proteomes" id="UP000297299"/>
    </source>
</evidence>
<name>A0A4Y8DHS1_9HELO</name>
<keyword evidence="1" id="KW-0472">Membrane</keyword>
<accession>A0A4Y8DHS1</accession>
<protein>
    <submittedName>
        <fullName evidence="2">Uncharacterized protein</fullName>
    </submittedName>
</protein>
<evidence type="ECO:0000256" key="1">
    <source>
        <dbReference type="SAM" id="Phobius"/>
    </source>
</evidence>
<keyword evidence="1" id="KW-0812">Transmembrane</keyword>
<organism evidence="2 3">
    <name type="scientific">Botryotinia calthae</name>
    <dbReference type="NCBI Taxonomy" id="38488"/>
    <lineage>
        <taxon>Eukaryota</taxon>
        <taxon>Fungi</taxon>
        <taxon>Dikarya</taxon>
        <taxon>Ascomycota</taxon>
        <taxon>Pezizomycotina</taxon>
        <taxon>Leotiomycetes</taxon>
        <taxon>Helotiales</taxon>
        <taxon>Sclerotiniaceae</taxon>
        <taxon>Botryotinia</taxon>
    </lineage>
</organism>
<proteinExistence type="predicted"/>
<keyword evidence="1" id="KW-1133">Transmembrane helix</keyword>
<dbReference type="AlphaFoldDB" id="A0A4Y8DHS1"/>